<keyword evidence="2" id="KW-0540">Nuclease</keyword>
<protein>
    <submittedName>
        <fullName evidence="2">Restriction endonuclease</fullName>
    </submittedName>
</protein>
<dbReference type="GO" id="GO:0000287">
    <property type="term" value="F:magnesium ion binding"/>
    <property type="evidence" value="ECO:0007669"/>
    <property type="project" value="InterPro"/>
</dbReference>
<sequence>MQIRETYSHFYGLEFLLVHKPVLWKEIQQVIAGIDVEKSKTKISKEKNTQGKLLYSPVDMNSAFKVFLEQHGWQGSRERFEDTNGEQLGKKSLPLPPDQQKKEIENSGEVAIFSYNQTDFVKDRVAIEVQFGKYSFVAYDLFVKHLAFYIGDKIDVGIEILPMKTLQSQMSSGVAYYEGEFYNVVRQGRGVPAVPLVILGIEA</sequence>
<evidence type="ECO:0000313" key="2">
    <source>
        <dbReference type="EMBL" id="OGF98545.1"/>
    </source>
</evidence>
<proteinExistence type="predicted"/>
<dbReference type="GO" id="GO:0003677">
    <property type="term" value="F:DNA binding"/>
    <property type="evidence" value="ECO:0007669"/>
    <property type="project" value="InterPro"/>
</dbReference>
<dbReference type="GO" id="GO:0009307">
    <property type="term" value="P:DNA restriction-modification system"/>
    <property type="evidence" value="ECO:0007669"/>
    <property type="project" value="InterPro"/>
</dbReference>
<dbReference type="InterPro" id="IPR011335">
    <property type="entry name" value="Restrct_endonuc-II-like"/>
</dbReference>
<dbReference type="Gene3D" id="3.40.91.20">
    <property type="match status" value="1"/>
</dbReference>
<dbReference type="CDD" id="cd22317">
    <property type="entry name" value="BstYI-like"/>
    <property type="match status" value="1"/>
</dbReference>
<evidence type="ECO:0000256" key="1">
    <source>
        <dbReference type="SAM" id="MobiDB-lite"/>
    </source>
</evidence>
<dbReference type="GO" id="GO:0009036">
    <property type="term" value="F:type II site-specific deoxyribonuclease activity"/>
    <property type="evidence" value="ECO:0007669"/>
    <property type="project" value="InterPro"/>
</dbReference>
<accession>A0A1F5YEG3</accession>
<dbReference type="AlphaFoldDB" id="A0A1F5YEG3"/>
<dbReference type="EMBL" id="MFIV01000090">
    <property type="protein sequence ID" value="OGF98545.1"/>
    <property type="molecule type" value="Genomic_DNA"/>
</dbReference>
<dbReference type="InterPro" id="IPR015278">
    <property type="entry name" value="BglII-like"/>
</dbReference>
<comment type="caution">
    <text evidence="2">The sequence shown here is derived from an EMBL/GenBank/DDBJ whole genome shotgun (WGS) entry which is preliminary data.</text>
</comment>
<organism evidence="2 3">
    <name type="scientific">Candidatus Glassbacteria bacterium GWA2_58_10</name>
    <dbReference type="NCBI Taxonomy" id="1817865"/>
    <lineage>
        <taxon>Bacteria</taxon>
        <taxon>Candidatus Glassiibacteriota</taxon>
    </lineage>
</organism>
<dbReference type="Pfam" id="PF09195">
    <property type="entry name" value="Endonuc-BglII"/>
    <property type="match status" value="1"/>
</dbReference>
<keyword evidence="2" id="KW-0255">Endonuclease</keyword>
<gene>
    <name evidence="2" type="ORF">A2Z86_01380</name>
</gene>
<name>A0A1F5YEG3_9BACT</name>
<reference evidence="2 3" key="1">
    <citation type="journal article" date="2016" name="Nat. Commun.">
        <title>Thousands of microbial genomes shed light on interconnected biogeochemical processes in an aquifer system.</title>
        <authorList>
            <person name="Anantharaman K."/>
            <person name="Brown C.T."/>
            <person name="Hug L.A."/>
            <person name="Sharon I."/>
            <person name="Castelle C.J."/>
            <person name="Probst A.J."/>
            <person name="Thomas B.C."/>
            <person name="Singh A."/>
            <person name="Wilkins M.J."/>
            <person name="Karaoz U."/>
            <person name="Brodie E.L."/>
            <person name="Williams K.H."/>
            <person name="Hubbard S.S."/>
            <person name="Banfield J.F."/>
        </authorList>
    </citation>
    <scope>NUCLEOTIDE SEQUENCE [LARGE SCALE GENOMIC DNA]</scope>
</reference>
<dbReference type="InterPro" id="IPR011338">
    <property type="entry name" value="BamHI/BglII/BstY"/>
</dbReference>
<dbReference type="Proteomes" id="UP000176992">
    <property type="component" value="Unassembled WGS sequence"/>
</dbReference>
<feature type="region of interest" description="Disordered" evidence="1">
    <location>
        <begin position="79"/>
        <end position="100"/>
    </location>
</feature>
<evidence type="ECO:0000313" key="3">
    <source>
        <dbReference type="Proteomes" id="UP000176992"/>
    </source>
</evidence>
<dbReference type="SUPFAM" id="SSF52980">
    <property type="entry name" value="Restriction endonuclease-like"/>
    <property type="match status" value="1"/>
</dbReference>
<keyword evidence="2" id="KW-0378">Hydrolase</keyword>